<dbReference type="AlphaFoldDB" id="A0A2P2QV20"/>
<name>A0A2P2QV20_RHIMU</name>
<evidence type="ECO:0000256" key="1">
    <source>
        <dbReference type="SAM" id="Phobius"/>
    </source>
</evidence>
<organism evidence="2">
    <name type="scientific">Rhizophora mucronata</name>
    <name type="common">Asiatic mangrove</name>
    <dbReference type="NCBI Taxonomy" id="61149"/>
    <lineage>
        <taxon>Eukaryota</taxon>
        <taxon>Viridiplantae</taxon>
        <taxon>Streptophyta</taxon>
        <taxon>Embryophyta</taxon>
        <taxon>Tracheophyta</taxon>
        <taxon>Spermatophyta</taxon>
        <taxon>Magnoliopsida</taxon>
        <taxon>eudicotyledons</taxon>
        <taxon>Gunneridae</taxon>
        <taxon>Pentapetalae</taxon>
        <taxon>rosids</taxon>
        <taxon>fabids</taxon>
        <taxon>Malpighiales</taxon>
        <taxon>Rhizophoraceae</taxon>
        <taxon>Rhizophora</taxon>
    </lineage>
</organism>
<protein>
    <submittedName>
        <fullName evidence="2">Uncharacterized protein</fullName>
    </submittedName>
</protein>
<proteinExistence type="predicted"/>
<keyword evidence="1" id="KW-0812">Transmembrane</keyword>
<keyword evidence="1" id="KW-0472">Membrane</keyword>
<dbReference type="EMBL" id="GGEC01090321">
    <property type="protein sequence ID" value="MBX70805.1"/>
    <property type="molecule type" value="Transcribed_RNA"/>
</dbReference>
<sequence>MGLRFFYGRSLGALAIFICFCIDYYGIVD</sequence>
<evidence type="ECO:0000313" key="2">
    <source>
        <dbReference type="EMBL" id="MBX70805.1"/>
    </source>
</evidence>
<reference evidence="2" key="1">
    <citation type="submission" date="2018-02" db="EMBL/GenBank/DDBJ databases">
        <title>Rhizophora mucronata_Transcriptome.</title>
        <authorList>
            <person name="Meera S.P."/>
            <person name="Sreeshan A."/>
            <person name="Augustine A."/>
        </authorList>
    </citation>
    <scope>NUCLEOTIDE SEQUENCE</scope>
    <source>
        <tissue evidence="2">Leaf</tissue>
    </source>
</reference>
<keyword evidence="1" id="KW-1133">Transmembrane helix</keyword>
<accession>A0A2P2QV20</accession>
<feature type="transmembrane region" description="Helical" evidence="1">
    <location>
        <begin position="6"/>
        <end position="27"/>
    </location>
</feature>